<accession>A0A835TE36</accession>
<dbReference type="OrthoDB" id="551349at2759"/>
<feature type="compositionally biased region" description="Basic and acidic residues" evidence="2">
    <location>
        <begin position="1651"/>
        <end position="1663"/>
    </location>
</feature>
<feature type="region of interest" description="Disordered" evidence="2">
    <location>
        <begin position="1717"/>
        <end position="1759"/>
    </location>
</feature>
<evidence type="ECO:0000256" key="2">
    <source>
        <dbReference type="SAM" id="MobiDB-lite"/>
    </source>
</evidence>
<protein>
    <submittedName>
        <fullName evidence="3">Uncharacterized protein</fullName>
    </submittedName>
</protein>
<evidence type="ECO:0000313" key="3">
    <source>
        <dbReference type="EMBL" id="KAG2442022.1"/>
    </source>
</evidence>
<proteinExistence type="predicted"/>
<keyword evidence="1" id="KW-0945">Host-virus interaction</keyword>
<gene>
    <name evidence="3" type="ORF">HYH02_009814</name>
</gene>
<feature type="compositionally biased region" description="Low complexity" evidence="2">
    <location>
        <begin position="2637"/>
        <end position="2652"/>
    </location>
</feature>
<name>A0A835TE36_9CHLO</name>
<feature type="region of interest" description="Disordered" evidence="2">
    <location>
        <begin position="218"/>
        <end position="259"/>
    </location>
</feature>
<feature type="compositionally biased region" description="Pro residues" evidence="2">
    <location>
        <begin position="2558"/>
        <end position="2569"/>
    </location>
</feature>
<feature type="region of interest" description="Disordered" evidence="2">
    <location>
        <begin position="2172"/>
        <end position="2194"/>
    </location>
</feature>
<dbReference type="PANTHER" id="PTHR13037:SF24">
    <property type="entry name" value="POLYCOMB PROTEIN PCL-RELATED"/>
    <property type="match status" value="1"/>
</dbReference>
<feature type="region of interest" description="Disordered" evidence="2">
    <location>
        <begin position="1644"/>
        <end position="1687"/>
    </location>
</feature>
<feature type="compositionally biased region" description="Low complexity" evidence="2">
    <location>
        <begin position="232"/>
        <end position="256"/>
    </location>
</feature>
<sequence>MRAEALAALARASTFDELWSWLRQRAAATREHSAAAAANLAATPPNISASGNAYLKALGWDADLALALLGRLQALGRGGLPAPSRRTLLREATFQWLAAALPAEQQPAGGPGANVAAAAAAPAGELGARPAAAQGGAAAAGAGVESEVEAAERRHLARLATGGEVLQVAPSAEAAEWLLAALRGLGDSEQPSPALVLAVAAPHFARVHRAIYNGSAATEARKGEAGREEGISSSGGARADASLGGSAADGSADAGATGSGTGGVGDMGLGTVGLPPAKWPPASATAAALVSLGAELVRSGFAPPFTGQASASAGDTRAGAEAPVFEAVWDTVKRCVALPPPDPSLPPLPALMAAAACLRVELMLAQAAEVQQQSSDVATGMAFGGASGAVSDGTAQSTQNAQDVLAVLRAATGDTALLSRAMSAGQMLACAQRVEAAEAAAEAAAEMGQRAVVARAGSRSIVEAKAATLRGDTRAFVGEVVRRRARDLLDTQAPRPEQLLALAHTCLLLEKRGARAVDDPLLMRQQGQALQDALGTQLLRRLHQGQALVDPPPPPPSQSAPAHRHGRARPPPPVKHHEEQEWLQHQQQGGQQEETRRAEQALHQQLVELLFHPRNICPPLTLRQAATELLGKGEARAGFVAGAAAAAGSLWDHVSPALFDVLLRRLMATPIYWRWESQQPLQAAPPQLDSYAGAEAAQGTSAAAGPAGQASALELPGLDFGLAGGAADQATAGAFAVGQAEVAALQLARMELSAAEEEAGAVAAAQAAGVRPRASDAALGGLGHSPHAAAANGRAARLPRGLHSVVLHMTKVVEEAEEDVRWASRRLIPAALQQAGDPAGEAAASAWDGEGAVSRVPAATAFGLLHLAADLLTRTAPPAGIAGEVRAAVATEEGEANNPDRALGQDGTQAAGTAATAAAATALLSHSSRLLARLMRPAPHSEAAAAPFQGLRGGPSGLALAYALAEQYGRVGQVATVDDSVLGLIAHGAKRGAAEALQDAHALGAAAAALAQAGAVDGGGGGNLALERARAAALEARLRERLQQLATVSEVLAERWYEPAAGCGLTQQLEQLLAAVSQPHAPAPPSSCGSAERTGASPAATSTTVKSLPAPAAAATTGASTTATMSAVAAPSAPPPHRIDHDAFRLLCAAAWLASLPRAAERLRREESGEQAAAAAVAERQQGAHDGAVAAGGGVSSGGLAMPSAPGAAETVGVLALEEADARALRLVRQVEDQVAAAVASPAATAGARAAGLLSLRTAYALTEAFMNVGVMPPVVQRLLAEEVPLAARSPLSPGRGGAGSTLVRQARAALPVVVGGRSRVMARVYEQVFAARVLGVGAAGAAGGPGGAVGGSDEAHDVPHSRRVRLAVRLLHEGIIGPRDALAALRGDLEHVLPRLADTRRLAALVGMVVAAPTQRLGGPQAPGEARQLESGGEGSAAAVPQMAPELGMAAVTEATAVEVQEGAAEAAAAGEEATAREDRAGVLFRPLAQMARDRAVPLEHLRILCAAVHSCQVALPPDVHGALTERLRWEIPLPKPLRLPLPQRQHKQLFAHAEAAEDATAGAIQSQPASVQADAGSAPVGAATTEISAPADAVASGAFERGGAGHPSFSALAQTASDADHHAHLDQLVVFWLRQLRQLRQPAAPVQRTEAKQPKGRHAVEADGTPADSRGTQLPVGPSGQGADAAAAELHEGGLLVRVAARAVDSLLVWNSRDADGSAGSRQAAGGGSQDNSTRQRDGSVDPAVESLHSASGFGVPDGMGAQGYGTGGAEAAAEALRLVCLVAPTLGSLGAVQQGEIANRVLAVLPARPAGPHAATGPFGTVSPGGSNTNSQLGPGAPQTLQLRAPFLSAADAVEVLRQLSCAEASAAAWSPVQDRVLQLLAGDGDNSSGRVRELVQLHLAQAGAQHGPSAADTLLQLLSERMDLQPAAASGDGTTVAVGALPATSALPAASAAWRREAPALLASLLQETVALMPPPQEQEQELVAATRPPGEPHQPHMRRQLQAQVQLMLGAFEQASRLVSSWLSQQPVNPDTETVTAHASRAAATAPPPPPPPPQGKQLQPQAAAVQRLAAAVAASRQVLDPRAGDMPLSSLHRYLAHRGALGPWLELQQPAPGDVVGMRPGGPCASASDPLGGLRRTSALLQLSKLLPDLRGVACVFKTLAAPYPTEAPKSDEEPGSANSSQAAPADATPHIERVQAGAFSDAWQRLAENLRLMAASLEIFYDPSRKLVLHGGGLAAAVPRTAEMQPPAELMQVLVEALKAADDACAAFTRAQQRLHRRSTWYLKEYRKQPQAANVPPDKLHAMDAAAQQVASEIIRSDVAVLEARDPVWDWQRSALLPLAEELVAALQAHAGQMPGPVPDVQAEAAGPEAAKAVRDAGGIADMLVTVLRLSEPGPMPTSARKADAADNALAPLRRFRLALRAATSLAAQGWWHDSLALEALLASGPAFHAAANTGGSTGPQGGGMAAALHEVALPALRLHAAGCGGRVGAGTGAAASQLWGAALVQLLQAMEAAGPAVLRAAKAHPSAGAAAAAFTSASPDPASSAGAQPPHTPSGLLPPPPPPPLALELLLALSGVGYVRGGLPHSLALDVLWQLEAARDDAECRQASGVGRMPGGSATGFGNGGDSGSGSASSSSSSSSSGRALGLHHTHLEALLAAAPALAYVDSSTPGSGGRRAADLLEELCRVVCNSGELEAAASPAGSCGGAGGSGGVVSVDALCALAHALSQASTLPQTLPASGLGSGFSSGATLAASPSQHASKLYSRLYMLLLRGAVGPGSGVSGVDACFSPSAQQAAHQHTGQHARAYCGLPTAAVRLARLAACGRNRGDVLMAVEAAAQLGGLLRQVAAEGDARTCAAVLQALDGLVHEGHDWICLVRSPPPPQPPRVTKANSSVAGMAPAASHWAVRQVQPCPVRTGTARDITALLADWSLGAPAAVSASGTAAIQAAPPAQTWQAAGVTRRNAKDRERAHLRSDGAAAAAAAAAAVTVPAAVPSAAVTALGPAVVAELLWRAVDVLPAMTAASVLMWALGGSGGASGQALRARAHGAEAPFHPVHHSGDGDEQGAALPEDAKGQATRYTTTTRQYLVRVWRRVAGRLLPEHEARAVSAGCFGASEVGAGEPLVLDAASAIALLAAGEALGCADVAIAQALADVVGRDLEAA</sequence>
<feature type="compositionally biased region" description="Low complexity" evidence="2">
    <location>
        <begin position="583"/>
        <end position="592"/>
    </location>
</feature>
<feature type="compositionally biased region" description="Gly residues" evidence="2">
    <location>
        <begin position="2620"/>
        <end position="2636"/>
    </location>
</feature>
<feature type="region of interest" description="Disordered" evidence="2">
    <location>
        <begin position="546"/>
        <end position="599"/>
    </location>
</feature>
<feature type="region of interest" description="Disordered" evidence="2">
    <location>
        <begin position="2032"/>
        <end position="2067"/>
    </location>
</feature>
<feature type="compositionally biased region" description="Pro residues" evidence="2">
    <location>
        <begin position="2051"/>
        <end position="2060"/>
    </location>
</feature>
<feature type="compositionally biased region" description="Low complexity" evidence="2">
    <location>
        <begin position="2540"/>
        <end position="2557"/>
    </location>
</feature>
<dbReference type="EMBL" id="JAEHOD010000034">
    <property type="protein sequence ID" value="KAG2442022.1"/>
    <property type="molecule type" value="Genomic_DNA"/>
</dbReference>
<feature type="region of interest" description="Disordered" evidence="2">
    <location>
        <begin position="1417"/>
        <end position="1439"/>
    </location>
</feature>
<keyword evidence="4" id="KW-1185">Reference proteome</keyword>
<organism evidence="3 4">
    <name type="scientific">Chlamydomonas schloesseri</name>
    <dbReference type="NCBI Taxonomy" id="2026947"/>
    <lineage>
        <taxon>Eukaryota</taxon>
        <taxon>Viridiplantae</taxon>
        <taxon>Chlorophyta</taxon>
        <taxon>core chlorophytes</taxon>
        <taxon>Chlorophyceae</taxon>
        <taxon>CS clade</taxon>
        <taxon>Chlamydomonadales</taxon>
        <taxon>Chlamydomonadaceae</taxon>
        <taxon>Chlamydomonas</taxon>
    </lineage>
</organism>
<dbReference type="PANTHER" id="PTHR13037">
    <property type="entry name" value="FORMIN"/>
    <property type="match status" value="1"/>
</dbReference>
<dbReference type="Proteomes" id="UP000613740">
    <property type="component" value="Unassembled WGS sequence"/>
</dbReference>
<feature type="compositionally biased region" description="Polar residues" evidence="2">
    <location>
        <begin position="1827"/>
        <end position="1836"/>
    </location>
</feature>
<feature type="region of interest" description="Disordered" evidence="2">
    <location>
        <begin position="2615"/>
        <end position="2652"/>
    </location>
</feature>
<reference evidence="3" key="1">
    <citation type="journal article" date="2020" name="bioRxiv">
        <title>Comparative genomics of Chlamydomonas.</title>
        <authorList>
            <person name="Craig R.J."/>
            <person name="Hasan A.R."/>
            <person name="Ness R.W."/>
            <person name="Keightley P.D."/>
        </authorList>
    </citation>
    <scope>NUCLEOTIDE SEQUENCE</scope>
    <source>
        <strain evidence="3">CCAP 11/173</strain>
    </source>
</reference>
<comment type="caution">
    <text evidence="3">The sequence shown here is derived from an EMBL/GenBank/DDBJ whole genome shotgun (WGS) entry which is preliminary data.</text>
</comment>
<evidence type="ECO:0000313" key="4">
    <source>
        <dbReference type="Proteomes" id="UP000613740"/>
    </source>
</evidence>
<feature type="region of interest" description="Disordered" evidence="2">
    <location>
        <begin position="1077"/>
        <end position="1117"/>
    </location>
</feature>
<feature type="region of interest" description="Disordered" evidence="2">
    <location>
        <begin position="2540"/>
        <end position="2569"/>
    </location>
</feature>
<feature type="compositionally biased region" description="Basic and acidic residues" evidence="2">
    <location>
        <begin position="219"/>
        <end position="230"/>
    </location>
</feature>
<feature type="region of interest" description="Disordered" evidence="2">
    <location>
        <begin position="1817"/>
        <end position="1840"/>
    </location>
</feature>
<evidence type="ECO:0000256" key="1">
    <source>
        <dbReference type="ARBA" id="ARBA00022581"/>
    </source>
</evidence>
<feature type="region of interest" description="Disordered" evidence="2">
    <location>
        <begin position="3065"/>
        <end position="3086"/>
    </location>
</feature>